<dbReference type="InterPro" id="IPR016032">
    <property type="entry name" value="Sig_transdc_resp-reg_C-effctor"/>
</dbReference>
<feature type="DNA-binding region" description="OmpR/PhoB-type" evidence="5">
    <location>
        <begin position="1"/>
        <end position="92"/>
    </location>
</feature>
<keyword evidence="4" id="KW-0804">Transcription</keyword>
<dbReference type="InterPro" id="IPR051677">
    <property type="entry name" value="AfsR-DnrI-RedD_regulator"/>
</dbReference>
<dbReference type="SMART" id="SM01043">
    <property type="entry name" value="BTAD"/>
    <property type="match status" value="1"/>
</dbReference>
<evidence type="ECO:0000256" key="4">
    <source>
        <dbReference type="ARBA" id="ARBA00023163"/>
    </source>
</evidence>
<dbReference type="OrthoDB" id="3208838at2"/>
<dbReference type="SMART" id="SM00862">
    <property type="entry name" value="Trans_reg_C"/>
    <property type="match status" value="1"/>
</dbReference>
<dbReference type="SUPFAM" id="SSF46894">
    <property type="entry name" value="C-terminal effector domain of the bipartite response regulators"/>
    <property type="match status" value="1"/>
</dbReference>
<evidence type="ECO:0000256" key="3">
    <source>
        <dbReference type="ARBA" id="ARBA00023125"/>
    </source>
</evidence>
<accession>A0A563ENM5</accession>
<dbReference type="PANTHER" id="PTHR35807">
    <property type="entry name" value="TRANSCRIPTIONAL REGULATOR REDD-RELATED"/>
    <property type="match status" value="1"/>
</dbReference>
<keyword evidence="2" id="KW-0805">Transcription regulation</keyword>
<dbReference type="Pfam" id="PF03704">
    <property type="entry name" value="BTAD"/>
    <property type="match status" value="1"/>
</dbReference>
<dbReference type="AlphaFoldDB" id="A0A563ENM5"/>
<evidence type="ECO:0000313" key="7">
    <source>
        <dbReference type="EMBL" id="TWP48874.1"/>
    </source>
</evidence>
<comment type="similarity">
    <text evidence="1">Belongs to the AfsR/DnrI/RedD regulatory family.</text>
</comment>
<dbReference type="GO" id="GO:0003677">
    <property type="term" value="F:DNA binding"/>
    <property type="evidence" value="ECO:0007669"/>
    <property type="project" value="UniProtKB-UniRule"/>
</dbReference>
<dbReference type="Pfam" id="PF00486">
    <property type="entry name" value="Trans_reg_C"/>
    <property type="match status" value="1"/>
</dbReference>
<evidence type="ECO:0000313" key="8">
    <source>
        <dbReference type="Proteomes" id="UP000316639"/>
    </source>
</evidence>
<organism evidence="7 8">
    <name type="scientific">Lentzea tibetensis</name>
    <dbReference type="NCBI Taxonomy" id="2591470"/>
    <lineage>
        <taxon>Bacteria</taxon>
        <taxon>Bacillati</taxon>
        <taxon>Actinomycetota</taxon>
        <taxon>Actinomycetes</taxon>
        <taxon>Pseudonocardiales</taxon>
        <taxon>Pseudonocardiaceae</taxon>
        <taxon>Lentzea</taxon>
    </lineage>
</organism>
<dbReference type="RefSeq" id="WP_146355639.1">
    <property type="nucleotide sequence ID" value="NZ_VOBR01000018.1"/>
</dbReference>
<dbReference type="EMBL" id="VOBR01000018">
    <property type="protein sequence ID" value="TWP48874.1"/>
    <property type="molecule type" value="Genomic_DNA"/>
</dbReference>
<gene>
    <name evidence="7" type="ORF">FKR81_26645</name>
</gene>
<dbReference type="PANTHER" id="PTHR35807:SF1">
    <property type="entry name" value="TRANSCRIPTIONAL REGULATOR REDD"/>
    <property type="match status" value="1"/>
</dbReference>
<sequence length="261" mass="28857">MQIKILGPLEATRNGRSTLPTAAKPRQIFALLALRAGQVVPVTTLIEELWGERPPRSARTTLQTYIMQLRRLLGDNASDVLVTRFGGYLLNVPVENVDVHEFERLAAAGRRASEAGDHESAARLLGTALGMWLGPALVDTPTGDVLSIEATRLEESRLSVVESRIDAEMLVGRHHTLLSELAVLTARHPMNENLCAQYMVALFRSGRQWQALDAFKSLRQTLIEELGVEPSARLRELHRAVLTADSSLDRVETSEVRQLLA</sequence>
<dbReference type="GO" id="GO:0000160">
    <property type="term" value="P:phosphorelay signal transduction system"/>
    <property type="evidence" value="ECO:0007669"/>
    <property type="project" value="InterPro"/>
</dbReference>
<proteinExistence type="inferred from homology"/>
<keyword evidence="3 5" id="KW-0238">DNA-binding</keyword>
<dbReference type="InterPro" id="IPR011990">
    <property type="entry name" value="TPR-like_helical_dom_sf"/>
</dbReference>
<dbReference type="GO" id="GO:0006355">
    <property type="term" value="P:regulation of DNA-templated transcription"/>
    <property type="evidence" value="ECO:0007669"/>
    <property type="project" value="InterPro"/>
</dbReference>
<dbReference type="InterPro" id="IPR001867">
    <property type="entry name" value="OmpR/PhoB-type_DNA-bd"/>
</dbReference>
<evidence type="ECO:0000256" key="1">
    <source>
        <dbReference type="ARBA" id="ARBA00005820"/>
    </source>
</evidence>
<dbReference type="InterPro" id="IPR005158">
    <property type="entry name" value="BTAD"/>
</dbReference>
<dbReference type="Gene3D" id="1.10.10.10">
    <property type="entry name" value="Winged helix-like DNA-binding domain superfamily/Winged helix DNA-binding domain"/>
    <property type="match status" value="1"/>
</dbReference>
<dbReference type="InterPro" id="IPR036388">
    <property type="entry name" value="WH-like_DNA-bd_sf"/>
</dbReference>
<dbReference type="Proteomes" id="UP000316639">
    <property type="component" value="Unassembled WGS sequence"/>
</dbReference>
<evidence type="ECO:0000256" key="2">
    <source>
        <dbReference type="ARBA" id="ARBA00023015"/>
    </source>
</evidence>
<dbReference type="Gene3D" id="1.25.40.10">
    <property type="entry name" value="Tetratricopeptide repeat domain"/>
    <property type="match status" value="1"/>
</dbReference>
<dbReference type="CDD" id="cd15831">
    <property type="entry name" value="BTAD"/>
    <property type="match status" value="1"/>
</dbReference>
<protein>
    <submittedName>
        <fullName evidence="7">AfsR/SARP family transcriptional regulator</fullName>
    </submittedName>
</protein>
<dbReference type="SUPFAM" id="SSF48452">
    <property type="entry name" value="TPR-like"/>
    <property type="match status" value="1"/>
</dbReference>
<feature type="domain" description="OmpR/PhoB-type" evidence="6">
    <location>
        <begin position="1"/>
        <end position="92"/>
    </location>
</feature>
<name>A0A563ENM5_9PSEU</name>
<reference evidence="7 8" key="1">
    <citation type="submission" date="2019-07" db="EMBL/GenBank/DDBJ databases">
        <title>Lentzea xizangensis sp. nov., isolated from Qinghai-Tibetan Plateau Soils.</title>
        <authorList>
            <person name="Huang J."/>
        </authorList>
    </citation>
    <scope>NUCLEOTIDE SEQUENCE [LARGE SCALE GENOMIC DNA]</scope>
    <source>
        <strain evidence="7 8">FXJ1.1311</strain>
    </source>
</reference>
<evidence type="ECO:0000259" key="6">
    <source>
        <dbReference type="PROSITE" id="PS51755"/>
    </source>
</evidence>
<evidence type="ECO:0000256" key="5">
    <source>
        <dbReference type="PROSITE-ProRule" id="PRU01091"/>
    </source>
</evidence>
<comment type="caution">
    <text evidence="7">The sequence shown here is derived from an EMBL/GenBank/DDBJ whole genome shotgun (WGS) entry which is preliminary data.</text>
</comment>
<dbReference type="PROSITE" id="PS51755">
    <property type="entry name" value="OMPR_PHOB"/>
    <property type="match status" value="1"/>
</dbReference>
<keyword evidence="8" id="KW-1185">Reference proteome</keyword>